<dbReference type="KEGG" id="nsh:GXM_02768"/>
<dbReference type="AlphaFoldDB" id="A0A5P8VYA2"/>
<reference evidence="1 2" key="1">
    <citation type="submission" date="2019-10" db="EMBL/GenBank/DDBJ databases">
        <title>Genomic and transcriptomic insights into the perfect genentic adaptation of a filamentous nitrogen-fixing cyanobacterium to rice fields.</title>
        <authorList>
            <person name="Chen Z."/>
        </authorList>
    </citation>
    <scope>NUCLEOTIDE SEQUENCE [LARGE SCALE GENOMIC DNA]</scope>
    <source>
        <strain evidence="1">CCNUC1</strain>
    </source>
</reference>
<dbReference type="EMBL" id="CP045226">
    <property type="protein sequence ID" value="QFS45291.1"/>
    <property type="molecule type" value="Genomic_DNA"/>
</dbReference>
<organism evidence="1 2">
    <name type="scientific">Nostoc sphaeroides CCNUC1</name>
    <dbReference type="NCBI Taxonomy" id="2653204"/>
    <lineage>
        <taxon>Bacteria</taxon>
        <taxon>Bacillati</taxon>
        <taxon>Cyanobacteriota</taxon>
        <taxon>Cyanophyceae</taxon>
        <taxon>Nostocales</taxon>
        <taxon>Nostocaceae</taxon>
        <taxon>Nostoc</taxon>
    </lineage>
</organism>
<evidence type="ECO:0000313" key="2">
    <source>
        <dbReference type="Proteomes" id="UP000326678"/>
    </source>
</evidence>
<protein>
    <submittedName>
        <fullName evidence="1">Uncharacterized protein</fullName>
    </submittedName>
</protein>
<accession>A0A5P8VYA2</accession>
<sequence length="44" mass="4899">MNINRPLGIEKEIFIPLCAKLILDSIWQNITIAAVVGLTVFSRS</sequence>
<keyword evidence="2" id="KW-1185">Reference proteome</keyword>
<proteinExistence type="predicted"/>
<dbReference type="Proteomes" id="UP000326678">
    <property type="component" value="Chromosome Gxm1"/>
</dbReference>
<name>A0A5P8VYA2_9NOSO</name>
<evidence type="ECO:0000313" key="1">
    <source>
        <dbReference type="EMBL" id="QFS45291.1"/>
    </source>
</evidence>
<gene>
    <name evidence="1" type="ORF">GXM_02768</name>
</gene>